<feature type="transmembrane region" description="Helical" evidence="1">
    <location>
        <begin position="62"/>
        <end position="80"/>
    </location>
</feature>
<keyword evidence="1" id="KW-0472">Membrane</keyword>
<keyword evidence="3" id="KW-1185">Reference proteome</keyword>
<dbReference type="Proteomes" id="UP001321804">
    <property type="component" value="Chromosome"/>
</dbReference>
<name>A0AAU9DNV3_9LACO</name>
<evidence type="ECO:0000256" key="1">
    <source>
        <dbReference type="SAM" id="Phobius"/>
    </source>
</evidence>
<protein>
    <recommendedName>
        <fullName evidence="4">Integral membrane protein</fullName>
    </recommendedName>
</protein>
<accession>A0AAU9DNV3</accession>
<sequence length="117" mass="13389">MINKKNLNRYAIFTFILDAVICIYILSAALNFLPAFIMGILYLCVGINDWRFRVPKTYVGPAIDGWLMLFAAVLGFVFVNDAYPDLTVWSWLAVLSMILNIPAMLHPNKKIDFIEKK</sequence>
<organism evidence="2 3">
    <name type="scientific">Xylocopilactobacillus apis</name>
    <dbReference type="NCBI Taxonomy" id="2932183"/>
    <lineage>
        <taxon>Bacteria</taxon>
        <taxon>Bacillati</taxon>
        <taxon>Bacillota</taxon>
        <taxon>Bacilli</taxon>
        <taxon>Lactobacillales</taxon>
        <taxon>Lactobacillaceae</taxon>
        <taxon>Xylocopilactobacillus</taxon>
    </lineage>
</organism>
<proteinExistence type="predicted"/>
<keyword evidence="1" id="KW-0812">Transmembrane</keyword>
<evidence type="ECO:0008006" key="4">
    <source>
        <dbReference type="Google" id="ProtNLM"/>
    </source>
</evidence>
<gene>
    <name evidence="2" type="ORF">KIMC2_12100</name>
</gene>
<reference evidence="2 3" key="1">
    <citation type="journal article" date="2023" name="Microbiol. Spectr.">
        <title>Symbiosis of Carpenter Bees with Uncharacterized Lactic Acid Bacteria Showing NAD Auxotrophy.</title>
        <authorList>
            <person name="Kawasaki S."/>
            <person name="Ozawa K."/>
            <person name="Mori T."/>
            <person name="Yamamoto A."/>
            <person name="Ito M."/>
            <person name="Ohkuma M."/>
            <person name="Sakamoto M."/>
            <person name="Matsutani M."/>
        </authorList>
    </citation>
    <scope>NUCLEOTIDE SEQUENCE [LARGE SCALE GENOMIC DNA]</scope>
    <source>
        <strain evidence="2 3">KimC2</strain>
    </source>
</reference>
<dbReference type="KEGG" id="xak:KIMC2_12100"/>
<keyword evidence="1" id="KW-1133">Transmembrane helix</keyword>
<dbReference type="RefSeq" id="WP_317694964.1">
    <property type="nucleotide sequence ID" value="NZ_AP026801.1"/>
</dbReference>
<evidence type="ECO:0000313" key="2">
    <source>
        <dbReference type="EMBL" id="BDR56648.1"/>
    </source>
</evidence>
<feature type="transmembrane region" description="Helical" evidence="1">
    <location>
        <begin position="86"/>
        <end position="105"/>
    </location>
</feature>
<dbReference type="EMBL" id="AP026801">
    <property type="protein sequence ID" value="BDR56648.1"/>
    <property type="molecule type" value="Genomic_DNA"/>
</dbReference>
<dbReference type="AlphaFoldDB" id="A0AAU9DNV3"/>
<evidence type="ECO:0000313" key="3">
    <source>
        <dbReference type="Proteomes" id="UP001321804"/>
    </source>
</evidence>